<feature type="transmembrane region" description="Helical" evidence="1">
    <location>
        <begin position="49"/>
        <end position="75"/>
    </location>
</feature>
<feature type="transmembrane region" description="Helical" evidence="1">
    <location>
        <begin position="20"/>
        <end position="37"/>
    </location>
</feature>
<dbReference type="AlphaFoldDB" id="A0A7X1TI04"/>
<dbReference type="PANTHER" id="PTHR35342">
    <property type="entry name" value="TRICARBOXYLIC TRANSPORT PROTEIN"/>
    <property type="match status" value="1"/>
</dbReference>
<dbReference type="Pfam" id="PF01970">
    <property type="entry name" value="TctA"/>
    <property type="match status" value="1"/>
</dbReference>
<dbReference type="InterPro" id="IPR002823">
    <property type="entry name" value="DUF112_TM"/>
</dbReference>
<evidence type="ECO:0000256" key="1">
    <source>
        <dbReference type="SAM" id="Phobius"/>
    </source>
</evidence>
<dbReference type="EMBL" id="WHNP01000022">
    <property type="protein sequence ID" value="MPW19724.1"/>
    <property type="molecule type" value="Genomic_DNA"/>
</dbReference>
<reference evidence="3 4" key="1">
    <citation type="submission" date="2019-10" db="EMBL/GenBank/DDBJ databases">
        <title>Paraburkholderia sp. isolated from nodules of Mimosa pudica from Brazilian Atlantic Forest soils.</title>
        <authorList>
            <person name="Paulitsch F."/>
            <person name="Hungria M."/>
            <person name="Dall'Agnol R."/>
        </authorList>
    </citation>
    <scope>NUCLEOTIDE SEQUENCE [LARGE SCALE GENOMIC DNA]</scope>
    <source>
        <strain evidence="3 4">CNPSo 3157</strain>
    </source>
</reference>
<organism evidence="3 4">
    <name type="scientific">Paraburkholderia franconis</name>
    <dbReference type="NCBI Taxonomy" id="2654983"/>
    <lineage>
        <taxon>Bacteria</taxon>
        <taxon>Pseudomonadati</taxon>
        <taxon>Pseudomonadota</taxon>
        <taxon>Betaproteobacteria</taxon>
        <taxon>Burkholderiales</taxon>
        <taxon>Burkholderiaceae</taxon>
        <taxon>Paraburkholderia</taxon>
    </lineage>
</organism>
<evidence type="ECO:0000259" key="2">
    <source>
        <dbReference type="Pfam" id="PF01970"/>
    </source>
</evidence>
<evidence type="ECO:0000313" key="3">
    <source>
        <dbReference type="EMBL" id="MPW19724.1"/>
    </source>
</evidence>
<gene>
    <name evidence="3" type="ORF">GCT13_23195</name>
</gene>
<protein>
    <recommendedName>
        <fullName evidence="2">DUF112 domain-containing protein</fullName>
    </recommendedName>
</protein>
<keyword evidence="1" id="KW-1133">Transmembrane helix</keyword>
<dbReference type="Proteomes" id="UP000484381">
    <property type="component" value="Unassembled WGS sequence"/>
</dbReference>
<feature type="transmembrane region" description="Helical" evidence="1">
    <location>
        <begin position="95"/>
        <end position="122"/>
    </location>
</feature>
<comment type="caution">
    <text evidence="3">The sequence shown here is derived from an EMBL/GenBank/DDBJ whole genome shotgun (WGS) entry which is preliminary data.</text>
</comment>
<name>A0A7X1TI04_9BURK</name>
<sequence length="146" mass="16236">MERIDVVPLIGLWVRFLRVPYRYLYPSALFFIAVGVYSTNNSLFEVGEVLVFGVVGAILLALDFPIAPILLGFVLGPMLEENFRRSLLLSHGNMLVFVQHPISGGFIGVCALLIVAQIAFAMRGAWKSKRRRQQHATEAHPGVVSR</sequence>
<keyword evidence="4" id="KW-1185">Reference proteome</keyword>
<proteinExistence type="predicted"/>
<dbReference type="PANTHER" id="PTHR35342:SF5">
    <property type="entry name" value="TRICARBOXYLIC TRANSPORT PROTEIN"/>
    <property type="match status" value="1"/>
</dbReference>
<evidence type="ECO:0000313" key="4">
    <source>
        <dbReference type="Proteomes" id="UP000484381"/>
    </source>
</evidence>
<accession>A0A7X1TI04</accession>
<feature type="domain" description="DUF112" evidence="2">
    <location>
        <begin position="7"/>
        <end position="71"/>
    </location>
</feature>
<keyword evidence="1" id="KW-0812">Transmembrane</keyword>
<keyword evidence="1" id="KW-0472">Membrane</keyword>